<proteinExistence type="predicted"/>
<dbReference type="EMBL" id="JAQOSO010000087">
    <property type="protein sequence ID" value="MDJ1175756.1"/>
    <property type="molecule type" value="Genomic_DNA"/>
</dbReference>
<name>A0ABT7B9B0_9CYAN</name>
<sequence length="58" mass="6598">MSESEQHGSRLSDRLLPSSGLQFPFFSYCTSLLLPSFAGFEITKQDYLTHEILKISED</sequence>
<keyword evidence="3" id="KW-1185">Reference proteome</keyword>
<keyword evidence="1" id="KW-0472">Membrane</keyword>
<comment type="caution">
    <text evidence="2">The sequence shown here is derived from an EMBL/GenBank/DDBJ whole genome shotgun (WGS) entry which is preliminary data.</text>
</comment>
<keyword evidence="1" id="KW-1133">Transmembrane helix</keyword>
<accession>A0ABT7B9B0</accession>
<organism evidence="2 3">
    <name type="scientific">Roseofilum capinflatum BLCC-M114</name>
    <dbReference type="NCBI Taxonomy" id="3022440"/>
    <lineage>
        <taxon>Bacteria</taxon>
        <taxon>Bacillati</taxon>
        <taxon>Cyanobacteriota</taxon>
        <taxon>Cyanophyceae</taxon>
        <taxon>Desertifilales</taxon>
        <taxon>Desertifilaceae</taxon>
        <taxon>Roseofilum</taxon>
        <taxon>Roseofilum capinflatum</taxon>
    </lineage>
</organism>
<evidence type="ECO:0000313" key="3">
    <source>
        <dbReference type="Proteomes" id="UP001235849"/>
    </source>
</evidence>
<feature type="transmembrane region" description="Helical" evidence="1">
    <location>
        <begin position="20"/>
        <end position="40"/>
    </location>
</feature>
<keyword evidence="1" id="KW-0812">Transmembrane</keyword>
<protein>
    <submittedName>
        <fullName evidence="2">Uncharacterized protein</fullName>
    </submittedName>
</protein>
<gene>
    <name evidence="2" type="ORF">PMG25_16830</name>
</gene>
<evidence type="ECO:0000256" key="1">
    <source>
        <dbReference type="SAM" id="Phobius"/>
    </source>
</evidence>
<evidence type="ECO:0000313" key="2">
    <source>
        <dbReference type="EMBL" id="MDJ1175756.1"/>
    </source>
</evidence>
<dbReference type="Proteomes" id="UP001235849">
    <property type="component" value="Unassembled WGS sequence"/>
</dbReference>
<dbReference type="RefSeq" id="WP_283768054.1">
    <property type="nucleotide sequence ID" value="NZ_JAQOSO010000087.1"/>
</dbReference>
<reference evidence="2 3" key="1">
    <citation type="submission" date="2023-01" db="EMBL/GenBank/DDBJ databases">
        <title>Novel diversity within Roseofilum (Cyanobacteria; Desertifilaceae) from marine benthic mats with descriptions of four novel species.</title>
        <authorList>
            <person name="Wang Y."/>
            <person name="Berthold D.E."/>
            <person name="Hu J."/>
            <person name="Lefler F.W."/>
            <person name="Laughinghouse H.D. IV."/>
        </authorList>
    </citation>
    <scope>NUCLEOTIDE SEQUENCE [LARGE SCALE GENOMIC DNA]</scope>
    <source>
        <strain evidence="2 3">BLCC-M114</strain>
    </source>
</reference>